<proteinExistence type="predicted"/>
<reference evidence="1" key="1">
    <citation type="submission" date="2022-08" db="EMBL/GenBank/DDBJ databases">
        <title>Genome Sequence of Fusarium decemcellulare.</title>
        <authorList>
            <person name="Buettner E."/>
        </authorList>
    </citation>
    <scope>NUCLEOTIDE SEQUENCE</scope>
    <source>
        <strain evidence="1">Babe19</strain>
    </source>
</reference>
<evidence type="ECO:0000313" key="2">
    <source>
        <dbReference type="Proteomes" id="UP001148629"/>
    </source>
</evidence>
<name>A0ACC1RAJ2_9HYPO</name>
<gene>
    <name evidence="1" type="ORF">NM208_g16929</name>
</gene>
<sequence length="192" mass="20201">MKLLLPSLLLAAGHAINIYYTMSVHAPSVPEIHGRVINARNKSFIIGASLPSTFCDLDNTKDCPDGTSTQVDHKMTALAAAVPGGQFIFVSPDGNISYPSAHSSLRPPGSKIGGFRGSQVVSDCNSPVNILMWMPESGGSGLWACPRGRAVPISKEAVLKATTGRFKGKGCLPVDGVEIETAGENFAAWAYT</sequence>
<organism evidence="1 2">
    <name type="scientific">Fusarium decemcellulare</name>
    <dbReference type="NCBI Taxonomy" id="57161"/>
    <lineage>
        <taxon>Eukaryota</taxon>
        <taxon>Fungi</taxon>
        <taxon>Dikarya</taxon>
        <taxon>Ascomycota</taxon>
        <taxon>Pezizomycotina</taxon>
        <taxon>Sordariomycetes</taxon>
        <taxon>Hypocreomycetidae</taxon>
        <taxon>Hypocreales</taxon>
        <taxon>Nectriaceae</taxon>
        <taxon>Fusarium</taxon>
        <taxon>Fusarium decemcellulare species complex</taxon>
    </lineage>
</organism>
<evidence type="ECO:0000313" key="1">
    <source>
        <dbReference type="EMBL" id="KAJ3501463.1"/>
    </source>
</evidence>
<protein>
    <submittedName>
        <fullName evidence="1">Uncharacterized protein</fullName>
    </submittedName>
</protein>
<dbReference type="EMBL" id="JANRMS010005634">
    <property type="protein sequence ID" value="KAJ3501463.1"/>
    <property type="molecule type" value="Genomic_DNA"/>
</dbReference>
<accession>A0ACC1RAJ2</accession>
<dbReference type="Proteomes" id="UP001148629">
    <property type="component" value="Unassembled WGS sequence"/>
</dbReference>
<comment type="caution">
    <text evidence="1">The sequence shown here is derived from an EMBL/GenBank/DDBJ whole genome shotgun (WGS) entry which is preliminary data.</text>
</comment>
<keyword evidence="2" id="KW-1185">Reference proteome</keyword>